<feature type="domain" description="Inhibitor I9" evidence="2">
    <location>
        <begin position="6"/>
        <end position="77"/>
    </location>
</feature>
<dbReference type="GO" id="GO:0004866">
    <property type="term" value="F:endopeptidase inhibitor activity"/>
    <property type="evidence" value="ECO:0007669"/>
    <property type="project" value="TreeGrafter"/>
</dbReference>
<dbReference type="Pfam" id="PF05922">
    <property type="entry name" value="Inhibitor_I9"/>
    <property type="match status" value="1"/>
</dbReference>
<dbReference type="OrthoDB" id="5518345at2759"/>
<dbReference type="AlphaFoldDB" id="A0A4Q2DLR2"/>
<dbReference type="InterPro" id="IPR010259">
    <property type="entry name" value="S8pro/Inhibitor_I9"/>
</dbReference>
<gene>
    <name evidence="3" type="ORF">EST38_g6155</name>
</gene>
<dbReference type="InterPro" id="IPR052471">
    <property type="entry name" value="PBI_I9"/>
</dbReference>
<keyword evidence="4" id="KW-1185">Reference proteome</keyword>
<comment type="similarity">
    <text evidence="1">Belongs to the protease inhibitor I9 family.</text>
</comment>
<proteinExistence type="inferred from homology"/>
<dbReference type="GO" id="GO:0042144">
    <property type="term" value="P:vacuole fusion, non-autophagic"/>
    <property type="evidence" value="ECO:0007669"/>
    <property type="project" value="TreeGrafter"/>
</dbReference>
<dbReference type="InterPro" id="IPR037045">
    <property type="entry name" value="S8pro/Inhibitor_I9_sf"/>
</dbReference>
<evidence type="ECO:0000256" key="1">
    <source>
        <dbReference type="ARBA" id="ARBA00038069"/>
    </source>
</evidence>
<reference evidence="3 4" key="1">
    <citation type="submission" date="2019-01" db="EMBL/GenBank/DDBJ databases">
        <title>Draft genome sequence of Psathyrella aberdarensis IHI B618.</title>
        <authorList>
            <person name="Buettner E."/>
            <person name="Kellner H."/>
        </authorList>
    </citation>
    <scope>NUCLEOTIDE SEQUENCE [LARGE SCALE GENOMIC DNA]</scope>
    <source>
        <strain evidence="3 4">IHI B618</strain>
    </source>
</reference>
<dbReference type="PANTHER" id="PTHR28288:SF2">
    <property type="entry name" value="PROTEASE B INHIBITOR 2"/>
    <property type="match status" value="1"/>
</dbReference>
<organism evidence="3 4">
    <name type="scientific">Candolleomyces aberdarensis</name>
    <dbReference type="NCBI Taxonomy" id="2316362"/>
    <lineage>
        <taxon>Eukaryota</taxon>
        <taxon>Fungi</taxon>
        <taxon>Dikarya</taxon>
        <taxon>Basidiomycota</taxon>
        <taxon>Agaricomycotina</taxon>
        <taxon>Agaricomycetes</taxon>
        <taxon>Agaricomycetidae</taxon>
        <taxon>Agaricales</taxon>
        <taxon>Agaricineae</taxon>
        <taxon>Psathyrellaceae</taxon>
        <taxon>Candolleomyces</taxon>
    </lineage>
</organism>
<dbReference type="EMBL" id="SDEE01000187">
    <property type="protein sequence ID" value="RXW19705.1"/>
    <property type="molecule type" value="Genomic_DNA"/>
</dbReference>
<dbReference type="SUPFAM" id="SSF54897">
    <property type="entry name" value="Protease propeptides/inhibitors"/>
    <property type="match status" value="1"/>
</dbReference>
<dbReference type="Proteomes" id="UP000290288">
    <property type="component" value="Unassembled WGS sequence"/>
</dbReference>
<accession>A0A4Q2DLR2</accession>
<protein>
    <recommendedName>
        <fullName evidence="2">Inhibitor I9 domain-containing protein</fullName>
    </recommendedName>
</protein>
<sequence>MSETGKFIVVFKDGVTSAQIDDYASKVNQAGGDVKDRFDQGAGILNGFSATIPTSFLGNLQGDDLISYIEPDGVVTTQAL</sequence>
<dbReference type="Gene3D" id="3.30.70.80">
    <property type="entry name" value="Peptidase S8 propeptide/proteinase inhibitor I9"/>
    <property type="match status" value="1"/>
</dbReference>
<comment type="caution">
    <text evidence="3">The sequence shown here is derived from an EMBL/GenBank/DDBJ whole genome shotgun (WGS) entry which is preliminary data.</text>
</comment>
<evidence type="ECO:0000313" key="4">
    <source>
        <dbReference type="Proteomes" id="UP000290288"/>
    </source>
</evidence>
<dbReference type="PANTHER" id="PTHR28288">
    <property type="entry name" value="PROTEASE B INHIBITOR 2"/>
    <property type="match status" value="1"/>
</dbReference>
<name>A0A4Q2DLR2_9AGAR</name>
<evidence type="ECO:0000313" key="3">
    <source>
        <dbReference type="EMBL" id="RXW19705.1"/>
    </source>
</evidence>
<evidence type="ECO:0000259" key="2">
    <source>
        <dbReference type="Pfam" id="PF05922"/>
    </source>
</evidence>